<dbReference type="SUPFAM" id="SSF48498">
    <property type="entry name" value="Tetracyclin repressor-like, C-terminal domain"/>
    <property type="match status" value="1"/>
</dbReference>
<dbReference type="OrthoDB" id="9816431at2"/>
<evidence type="ECO:0000313" key="8">
    <source>
        <dbReference type="Proteomes" id="UP000290759"/>
    </source>
</evidence>
<dbReference type="InterPro" id="IPR039536">
    <property type="entry name" value="TetR_C_Proteobacteria"/>
</dbReference>
<evidence type="ECO:0000256" key="3">
    <source>
        <dbReference type="ARBA" id="ARBA00023163"/>
    </source>
</evidence>
<evidence type="ECO:0000259" key="6">
    <source>
        <dbReference type="PROSITE" id="PS50977"/>
    </source>
</evidence>
<evidence type="ECO:0000256" key="2">
    <source>
        <dbReference type="ARBA" id="ARBA00023125"/>
    </source>
</evidence>
<evidence type="ECO:0000256" key="1">
    <source>
        <dbReference type="ARBA" id="ARBA00023015"/>
    </source>
</evidence>
<dbReference type="Gene3D" id="1.10.10.60">
    <property type="entry name" value="Homeodomain-like"/>
    <property type="match status" value="1"/>
</dbReference>
<dbReference type="PANTHER" id="PTHR30055">
    <property type="entry name" value="HTH-TYPE TRANSCRIPTIONAL REGULATOR RUTR"/>
    <property type="match status" value="1"/>
</dbReference>
<dbReference type="PRINTS" id="PR00455">
    <property type="entry name" value="HTHTETR"/>
</dbReference>
<dbReference type="SUPFAM" id="SSF46689">
    <property type="entry name" value="Homeodomain-like"/>
    <property type="match status" value="1"/>
</dbReference>
<keyword evidence="2 4" id="KW-0238">DNA-binding</keyword>
<dbReference type="FunFam" id="1.10.10.60:FF:000141">
    <property type="entry name" value="TetR family transcriptional regulator"/>
    <property type="match status" value="1"/>
</dbReference>
<sequence length="222" mass="23815">MAAAVARDGKHAGGRPTREEAARREERLLDVATAMFLDNGYDGTSMDAIAAASGTGKPSLYARYGDKRALFLAVLRHSVDLWARPLSELGQCPQHALRLADLEPLLERVGRHILECSITPESVALKRVLTSQAGQFPELAATLQDAGWGAIVRHVAALLRLAVDFERSDVADAELAADLFLSLVLGRLSHEALLGIEIDRSAIGGRITAAVKIFLGLGFVAR</sequence>
<dbReference type="EMBL" id="QYBB01000006">
    <property type="protein sequence ID" value="RYC32644.1"/>
    <property type="molecule type" value="Genomic_DNA"/>
</dbReference>
<name>A0A4V1RUX2_9HYPH</name>
<keyword evidence="8" id="KW-1185">Reference proteome</keyword>
<feature type="compositionally biased region" description="Basic and acidic residues" evidence="5">
    <location>
        <begin position="7"/>
        <end position="23"/>
    </location>
</feature>
<organism evidence="7 8">
    <name type="scientific">Lichenibacterium minor</name>
    <dbReference type="NCBI Taxonomy" id="2316528"/>
    <lineage>
        <taxon>Bacteria</taxon>
        <taxon>Pseudomonadati</taxon>
        <taxon>Pseudomonadota</taxon>
        <taxon>Alphaproteobacteria</taxon>
        <taxon>Hyphomicrobiales</taxon>
        <taxon>Lichenihabitantaceae</taxon>
        <taxon>Lichenibacterium</taxon>
    </lineage>
</organism>
<dbReference type="GO" id="GO:0000976">
    <property type="term" value="F:transcription cis-regulatory region binding"/>
    <property type="evidence" value="ECO:0007669"/>
    <property type="project" value="TreeGrafter"/>
</dbReference>
<dbReference type="AlphaFoldDB" id="A0A4V1RUX2"/>
<gene>
    <name evidence="7" type="ORF">D3273_07925</name>
</gene>
<proteinExistence type="predicted"/>
<dbReference type="InterPro" id="IPR036271">
    <property type="entry name" value="Tet_transcr_reg_TetR-rel_C_sf"/>
</dbReference>
<dbReference type="InterPro" id="IPR050109">
    <property type="entry name" value="HTH-type_TetR-like_transc_reg"/>
</dbReference>
<reference evidence="7 8" key="2">
    <citation type="submission" date="2019-02" db="EMBL/GenBank/DDBJ databases">
        <title>'Lichenibacterium ramalinii' gen. nov. sp. nov., 'Lichenibacterium minor' gen. nov. sp. nov.</title>
        <authorList>
            <person name="Pankratov T."/>
        </authorList>
    </citation>
    <scope>NUCLEOTIDE SEQUENCE [LARGE SCALE GENOMIC DNA]</scope>
    <source>
        <strain evidence="7 8">RmlP026</strain>
    </source>
</reference>
<reference evidence="7 8" key="1">
    <citation type="submission" date="2018-12" db="EMBL/GenBank/DDBJ databases">
        <authorList>
            <person name="Grouzdev D.S."/>
            <person name="Krutkina M.S."/>
        </authorList>
    </citation>
    <scope>NUCLEOTIDE SEQUENCE [LARGE SCALE GENOMIC DNA]</scope>
    <source>
        <strain evidence="7 8">RmlP026</strain>
    </source>
</reference>
<dbReference type="PANTHER" id="PTHR30055:SF146">
    <property type="entry name" value="HTH-TYPE TRANSCRIPTIONAL DUAL REGULATOR CECR"/>
    <property type="match status" value="1"/>
</dbReference>
<comment type="caution">
    <text evidence="7">The sequence shown here is derived from an EMBL/GenBank/DDBJ whole genome shotgun (WGS) entry which is preliminary data.</text>
</comment>
<feature type="DNA-binding region" description="H-T-H motif" evidence="4">
    <location>
        <begin position="45"/>
        <end position="64"/>
    </location>
</feature>
<evidence type="ECO:0000313" key="7">
    <source>
        <dbReference type="EMBL" id="RYC32644.1"/>
    </source>
</evidence>
<dbReference type="InterPro" id="IPR001647">
    <property type="entry name" value="HTH_TetR"/>
</dbReference>
<dbReference type="Pfam" id="PF00440">
    <property type="entry name" value="TetR_N"/>
    <property type="match status" value="1"/>
</dbReference>
<evidence type="ECO:0000256" key="4">
    <source>
        <dbReference type="PROSITE-ProRule" id="PRU00335"/>
    </source>
</evidence>
<dbReference type="Pfam" id="PF14246">
    <property type="entry name" value="TetR_C_7"/>
    <property type="match status" value="1"/>
</dbReference>
<dbReference type="Gene3D" id="1.10.357.10">
    <property type="entry name" value="Tetracycline Repressor, domain 2"/>
    <property type="match status" value="1"/>
</dbReference>
<dbReference type="RefSeq" id="WP_129225218.1">
    <property type="nucleotide sequence ID" value="NZ_QYBB01000006.1"/>
</dbReference>
<dbReference type="PROSITE" id="PS50977">
    <property type="entry name" value="HTH_TETR_2"/>
    <property type="match status" value="1"/>
</dbReference>
<feature type="domain" description="HTH tetR-type" evidence="6">
    <location>
        <begin position="22"/>
        <end position="82"/>
    </location>
</feature>
<protein>
    <submittedName>
        <fullName evidence="7">TetR/AcrR family transcriptional regulator</fullName>
    </submittedName>
</protein>
<dbReference type="InterPro" id="IPR009057">
    <property type="entry name" value="Homeodomain-like_sf"/>
</dbReference>
<accession>A0A4V1RUX2</accession>
<keyword evidence="1" id="KW-0805">Transcription regulation</keyword>
<feature type="region of interest" description="Disordered" evidence="5">
    <location>
        <begin position="1"/>
        <end position="23"/>
    </location>
</feature>
<evidence type="ECO:0000256" key="5">
    <source>
        <dbReference type="SAM" id="MobiDB-lite"/>
    </source>
</evidence>
<keyword evidence="3" id="KW-0804">Transcription</keyword>
<dbReference type="Proteomes" id="UP000290759">
    <property type="component" value="Unassembled WGS sequence"/>
</dbReference>
<dbReference type="GO" id="GO:0003700">
    <property type="term" value="F:DNA-binding transcription factor activity"/>
    <property type="evidence" value="ECO:0007669"/>
    <property type="project" value="TreeGrafter"/>
</dbReference>